<dbReference type="AlphaFoldDB" id="A0A9D4S9C6"/>
<dbReference type="PROSITE" id="PS51257">
    <property type="entry name" value="PROKAR_LIPOPROTEIN"/>
    <property type="match status" value="1"/>
</dbReference>
<gene>
    <name evidence="2" type="ORF">DPMN_019480</name>
</gene>
<name>A0A9D4S9C6_DREPO</name>
<organism evidence="2 3">
    <name type="scientific">Dreissena polymorpha</name>
    <name type="common">Zebra mussel</name>
    <name type="synonym">Mytilus polymorpha</name>
    <dbReference type="NCBI Taxonomy" id="45954"/>
    <lineage>
        <taxon>Eukaryota</taxon>
        <taxon>Metazoa</taxon>
        <taxon>Spiralia</taxon>
        <taxon>Lophotrochozoa</taxon>
        <taxon>Mollusca</taxon>
        <taxon>Bivalvia</taxon>
        <taxon>Autobranchia</taxon>
        <taxon>Heteroconchia</taxon>
        <taxon>Euheterodonta</taxon>
        <taxon>Imparidentia</taxon>
        <taxon>Neoheterodontei</taxon>
        <taxon>Myida</taxon>
        <taxon>Dreissenoidea</taxon>
        <taxon>Dreissenidae</taxon>
        <taxon>Dreissena</taxon>
    </lineage>
</organism>
<accession>A0A9D4S9C6</accession>
<proteinExistence type="predicted"/>
<evidence type="ECO:0000256" key="1">
    <source>
        <dbReference type="SAM" id="MobiDB-lite"/>
    </source>
</evidence>
<evidence type="ECO:0000313" key="2">
    <source>
        <dbReference type="EMBL" id="KAH3895318.1"/>
    </source>
</evidence>
<comment type="caution">
    <text evidence="2">The sequence shown here is derived from an EMBL/GenBank/DDBJ whole genome shotgun (WGS) entry which is preliminary data.</text>
</comment>
<reference evidence="2" key="2">
    <citation type="submission" date="2020-11" db="EMBL/GenBank/DDBJ databases">
        <authorList>
            <person name="McCartney M.A."/>
            <person name="Auch B."/>
            <person name="Kono T."/>
            <person name="Mallez S."/>
            <person name="Becker A."/>
            <person name="Gohl D.M."/>
            <person name="Silverstein K.A.T."/>
            <person name="Koren S."/>
            <person name="Bechman K.B."/>
            <person name="Herman A."/>
            <person name="Abrahante J.E."/>
            <person name="Garbe J."/>
        </authorList>
    </citation>
    <scope>NUCLEOTIDE SEQUENCE</scope>
    <source>
        <strain evidence="2">Duluth1</strain>
        <tissue evidence="2">Whole animal</tissue>
    </source>
</reference>
<dbReference type="Proteomes" id="UP000828390">
    <property type="component" value="Unassembled WGS sequence"/>
</dbReference>
<protein>
    <submittedName>
        <fullName evidence="2">Uncharacterized protein</fullName>
    </submittedName>
</protein>
<dbReference type="EMBL" id="JAIWYP010000001">
    <property type="protein sequence ID" value="KAH3895318.1"/>
    <property type="molecule type" value="Genomic_DNA"/>
</dbReference>
<reference evidence="2" key="1">
    <citation type="journal article" date="2019" name="bioRxiv">
        <title>The Genome of the Zebra Mussel, Dreissena polymorpha: A Resource for Invasive Species Research.</title>
        <authorList>
            <person name="McCartney M.A."/>
            <person name="Auch B."/>
            <person name="Kono T."/>
            <person name="Mallez S."/>
            <person name="Zhang Y."/>
            <person name="Obille A."/>
            <person name="Becker A."/>
            <person name="Abrahante J.E."/>
            <person name="Garbe J."/>
            <person name="Badalamenti J.P."/>
            <person name="Herman A."/>
            <person name="Mangelson H."/>
            <person name="Liachko I."/>
            <person name="Sullivan S."/>
            <person name="Sone E.D."/>
            <person name="Koren S."/>
            <person name="Silverstein K.A.T."/>
            <person name="Beckman K.B."/>
            <person name="Gohl D.M."/>
        </authorList>
    </citation>
    <scope>NUCLEOTIDE SEQUENCE</scope>
    <source>
        <strain evidence="2">Duluth1</strain>
        <tissue evidence="2">Whole animal</tissue>
    </source>
</reference>
<sequence>MWSAAKPSEQNQNFQSGGSTGAGAGGCDRHTDRQTHKGKSNVSQTTKVPPCPPPKYASGVRETWPTLCKFGKDRTKNVEDFCKFSQNRQKRINMQSSTSSCGHVF</sequence>
<evidence type="ECO:0000313" key="3">
    <source>
        <dbReference type="Proteomes" id="UP000828390"/>
    </source>
</evidence>
<feature type="region of interest" description="Disordered" evidence="1">
    <location>
        <begin position="1"/>
        <end position="57"/>
    </location>
</feature>
<keyword evidence="3" id="KW-1185">Reference proteome</keyword>